<feature type="transmembrane region" description="Helical" evidence="6">
    <location>
        <begin position="373"/>
        <end position="396"/>
    </location>
</feature>
<accession>A0A0U1RH79</accession>
<dbReference type="InterPro" id="IPR012732">
    <property type="entry name" value="Thia_CytX"/>
</dbReference>
<evidence type="ECO:0000256" key="3">
    <source>
        <dbReference type="ARBA" id="ARBA00022692"/>
    </source>
</evidence>
<feature type="transmembrane region" description="Helical" evidence="6">
    <location>
        <begin position="123"/>
        <end position="142"/>
    </location>
</feature>
<evidence type="ECO:0000256" key="6">
    <source>
        <dbReference type="SAM" id="Phobius"/>
    </source>
</evidence>
<feature type="transmembrane region" description="Helical" evidence="6">
    <location>
        <begin position="154"/>
        <end position="176"/>
    </location>
</feature>
<dbReference type="CDD" id="cd11484">
    <property type="entry name" value="SLC-NCS1sbd_CobB-like"/>
    <property type="match status" value="1"/>
</dbReference>
<gene>
    <name evidence="7" type="ordered locus">NMA0365</name>
</gene>
<evidence type="ECO:0000313" key="8">
    <source>
        <dbReference type="Proteomes" id="UP000000626"/>
    </source>
</evidence>
<name>A0A0U1RH79_NEIMA</name>
<dbReference type="Proteomes" id="UP000000626">
    <property type="component" value="Chromosome"/>
</dbReference>
<dbReference type="EMBL" id="AL157959">
    <property type="protein sequence ID" value="CAM07661.1"/>
    <property type="molecule type" value="Genomic_DNA"/>
</dbReference>
<feature type="transmembrane region" description="Helical" evidence="6">
    <location>
        <begin position="213"/>
        <end position="237"/>
    </location>
</feature>
<organism evidence="7 8">
    <name type="scientific">Neisseria meningitidis serogroup A / serotype 4A (strain DSM 15465 / Z2491)</name>
    <dbReference type="NCBI Taxonomy" id="122587"/>
    <lineage>
        <taxon>Bacteria</taxon>
        <taxon>Pseudomonadati</taxon>
        <taxon>Pseudomonadota</taxon>
        <taxon>Betaproteobacteria</taxon>
        <taxon>Neisseriales</taxon>
        <taxon>Neisseriaceae</taxon>
        <taxon>Neisseria</taxon>
    </lineage>
</organism>
<feature type="transmembrane region" description="Helical" evidence="6">
    <location>
        <begin position="350"/>
        <end position="367"/>
    </location>
</feature>
<keyword evidence="3 6" id="KW-0812">Transmembrane</keyword>
<dbReference type="Pfam" id="PF02133">
    <property type="entry name" value="Transp_cyt_pur"/>
    <property type="match status" value="1"/>
</dbReference>
<feature type="transmembrane region" description="Helical" evidence="6">
    <location>
        <begin position="249"/>
        <end position="273"/>
    </location>
</feature>
<feature type="transmembrane region" description="Helical" evidence="6">
    <location>
        <begin position="317"/>
        <end position="338"/>
    </location>
</feature>
<dbReference type="NCBIfam" id="TIGR02358">
    <property type="entry name" value="thia_cytX"/>
    <property type="match status" value="1"/>
</dbReference>
<feature type="transmembrane region" description="Helical" evidence="6">
    <location>
        <begin position="43"/>
        <end position="64"/>
    </location>
</feature>
<dbReference type="HOGENOM" id="CLU_048240_1_0_4"/>
<dbReference type="KEGG" id="nma:NMA0365"/>
<dbReference type="AlphaFoldDB" id="A0A0U1RH79"/>
<comment type="similarity">
    <text evidence="2">Belongs to the purine-cytosine permease (2.A.39) family.</text>
</comment>
<feature type="transmembrane region" description="Helical" evidence="6">
    <location>
        <begin position="12"/>
        <end position="37"/>
    </location>
</feature>
<dbReference type="Gene3D" id="1.10.4160.10">
    <property type="entry name" value="Hydantoin permease"/>
    <property type="match status" value="1"/>
</dbReference>
<dbReference type="PANTHER" id="PTHR30569">
    <property type="entry name" value="CYTOSINE TRANSPORTER CODB"/>
    <property type="match status" value="1"/>
</dbReference>
<sequence length="437" mass="45969">MSGNASSPSSSAAIGLIWFGAAVSIAEISTGTLLAPLGWQRGLAALLLGHAVGGALFFAAAYIGALTGRSSMESVRLSFGKRGSVLFSVANMLQLAGWTAVMIYAGATVSSALGKVLWDGESFVWWALANGALIVLWLVFGARKTGGLKTVSMLLMLLAVLWLSAEVFSTAGSTAAQVSDGMSFGTAVELSAVMPLSWLPLAADYTRHARRPFAATLTATLAYTLTGCWMYALGLAAALFTGETDVAKILLGAGLGAAGILAVVLSTVTTTFLDAYSAGVSANNISAKLSEIPIAVAVAVVGTLLAVLLPVTEYENFLLLIGSVFAPMAAVLIADFFVLKRREEIEGFDFAGLVLWLAGFILYRFLLSSGWESSIGLTAPVMSAVAIATVSVRLFFKKPNLYKGTRHDPYRHPRRRPLGKADRTAACRTRLSDCTFR</sequence>
<proteinExistence type="inferred from homology"/>
<dbReference type="EnsemblBacteria" id="CAM07661">
    <property type="protein sequence ID" value="CAM07661"/>
    <property type="gene ID" value="NMA0365"/>
</dbReference>
<evidence type="ECO:0000256" key="4">
    <source>
        <dbReference type="ARBA" id="ARBA00022989"/>
    </source>
</evidence>
<dbReference type="PANTHER" id="PTHR30569:SF0">
    <property type="entry name" value="CYTOSINE PERMEASE"/>
    <property type="match status" value="1"/>
</dbReference>
<reference evidence="7 8" key="1">
    <citation type="journal article" date="2000" name="Nature">
        <title>Complete DNA sequence of a serogroup A strain of Neisseria meningitidis Z2491.</title>
        <authorList>
            <person name="Parkhill J."/>
            <person name="Achtman M."/>
            <person name="James K.D."/>
            <person name="Bentley S.D."/>
            <person name="Churcher C."/>
            <person name="Klee S.R."/>
            <person name="Morelli G."/>
            <person name="Basham D."/>
            <person name="Brown D."/>
            <person name="Chillingworth T."/>
            <person name="Davies R.M."/>
            <person name="Davis P."/>
            <person name="Devlin K."/>
            <person name="Feltwell T."/>
            <person name="Hamlin N."/>
            <person name="Holroyd S."/>
            <person name="Jagels K."/>
            <person name="Leather S."/>
            <person name="Moule S."/>
            <person name="Mungall K."/>
            <person name="Quail M.A."/>
            <person name="Rajandream M.A."/>
            <person name="Rutherford K.M."/>
            <person name="Simmonds M."/>
            <person name="Skelton J."/>
            <person name="Whitehead S."/>
            <person name="Spratt B.G."/>
            <person name="Barrell B.G."/>
        </authorList>
    </citation>
    <scope>NUCLEOTIDE SEQUENCE [LARGE SCALE GENOMIC DNA]</scope>
    <source>
        <strain evidence="8">DSM 15465 / Z2491</strain>
    </source>
</reference>
<dbReference type="FunFam" id="1.10.4160.10:FF:000010">
    <property type="entry name" value="Hydroxymethylpyrimidine transporter CytX"/>
    <property type="match status" value="1"/>
</dbReference>
<dbReference type="InterPro" id="IPR001248">
    <property type="entry name" value="Pur-cyt_permease"/>
</dbReference>
<evidence type="ECO:0000313" key="7">
    <source>
        <dbReference type="EMBL" id="CAM07661.1"/>
    </source>
</evidence>
<keyword evidence="5 6" id="KW-0472">Membrane</keyword>
<protein>
    <submittedName>
        <fullName evidence="7">Permease</fullName>
    </submittedName>
</protein>
<comment type="subcellular location">
    <subcellularLocation>
        <location evidence="1">Membrane</location>
        <topology evidence="1">Multi-pass membrane protein</topology>
    </subcellularLocation>
</comment>
<evidence type="ECO:0000256" key="5">
    <source>
        <dbReference type="ARBA" id="ARBA00023136"/>
    </source>
</evidence>
<dbReference type="InterPro" id="IPR030191">
    <property type="entry name" value="CodB"/>
</dbReference>
<dbReference type="GO" id="GO:0005886">
    <property type="term" value="C:plasma membrane"/>
    <property type="evidence" value="ECO:0007669"/>
    <property type="project" value="TreeGrafter"/>
</dbReference>
<dbReference type="GO" id="GO:0015209">
    <property type="term" value="F:cytosine transmembrane transporter activity"/>
    <property type="evidence" value="ECO:0007669"/>
    <property type="project" value="InterPro"/>
</dbReference>
<feature type="transmembrane region" description="Helical" evidence="6">
    <location>
        <begin position="294"/>
        <end position="311"/>
    </location>
</feature>
<keyword evidence="4 6" id="KW-1133">Transmembrane helix</keyword>
<evidence type="ECO:0000256" key="2">
    <source>
        <dbReference type="ARBA" id="ARBA00008974"/>
    </source>
</evidence>
<feature type="transmembrane region" description="Helical" evidence="6">
    <location>
        <begin position="85"/>
        <end position="107"/>
    </location>
</feature>
<evidence type="ECO:0000256" key="1">
    <source>
        <dbReference type="ARBA" id="ARBA00004141"/>
    </source>
</evidence>